<protein>
    <recommendedName>
        <fullName evidence="4">SWIM-type domain-containing protein</fullName>
    </recommendedName>
</protein>
<dbReference type="InParanoid" id="A0A084QW28"/>
<evidence type="ECO:0000256" key="1">
    <source>
        <dbReference type="SAM" id="MobiDB-lite"/>
    </source>
</evidence>
<dbReference type="InterPro" id="IPR052579">
    <property type="entry name" value="Zinc_finger_SWIM"/>
</dbReference>
<reference evidence="2 3" key="1">
    <citation type="journal article" date="2014" name="BMC Genomics">
        <title>Comparative genome sequencing reveals chemotype-specific gene clusters in the toxigenic black mold Stachybotrys.</title>
        <authorList>
            <person name="Semeiks J."/>
            <person name="Borek D."/>
            <person name="Otwinowski Z."/>
            <person name="Grishin N.V."/>
        </authorList>
    </citation>
    <scope>NUCLEOTIDE SEQUENCE [LARGE SCALE GENOMIC DNA]</scope>
    <source>
        <strain evidence="2 3">IBT 40285</strain>
    </source>
</reference>
<feature type="compositionally biased region" description="Low complexity" evidence="1">
    <location>
        <begin position="260"/>
        <end position="279"/>
    </location>
</feature>
<dbReference type="PANTHER" id="PTHR31569:SF4">
    <property type="entry name" value="SWIM-TYPE DOMAIN-CONTAINING PROTEIN"/>
    <property type="match status" value="1"/>
</dbReference>
<dbReference type="HOGENOM" id="CLU_572632_0_0_1"/>
<dbReference type="PANTHER" id="PTHR31569">
    <property type="entry name" value="SWIM-TYPE DOMAIN-CONTAINING PROTEIN"/>
    <property type="match status" value="1"/>
</dbReference>
<dbReference type="AlphaFoldDB" id="A0A084QW28"/>
<evidence type="ECO:0000313" key="2">
    <source>
        <dbReference type="EMBL" id="KFA68163.1"/>
    </source>
</evidence>
<sequence length="477" mass="53010">MPFCLQWALPYIRRYRNFGQRTNSPVETAHNAIKSFLVSGTGHLLTLSQAIEQMLDNKERSYRERASKGAHRLKHDYNGRRWLGRLPSEITAIAVELIIGQHSLVEAAKLPRNAPLGCCSEECTFTQQFALPCCHQIAKADEEGRPLTKEIVHPRWWLEVPLDIEEPLLRIQDPDTVQSLRGRPRLPLNDKLPVQRSLQGPQGSSQRFQRPQLPSSRAGGHRISRSLKRTATTAEIESGVIGRGGRGRGRAGRGGRGGQPPSSSAPVAPSSSPSSVVSADRTDPLAAPTTAVVFTFVDEGGRFREQHFGAQHELDTTDYVPQIAQDLVSPNALVGFAENIEKIYESWTSLQIAICTGSNSSENITSVFQFLDKALTSQNHGHQFRRLSHVALVQMMDKVKRIVGYHRRRGQISSVSGRRDASVALDMYLAAQDAVVNESQTRKHLNRRLQTSWRWAIVASSSPLLLVIYPDAVESLM</sequence>
<organism evidence="2 3">
    <name type="scientific">Stachybotrys chlorohalonatus (strain IBT 40285)</name>
    <dbReference type="NCBI Taxonomy" id="1283841"/>
    <lineage>
        <taxon>Eukaryota</taxon>
        <taxon>Fungi</taxon>
        <taxon>Dikarya</taxon>
        <taxon>Ascomycota</taxon>
        <taxon>Pezizomycotina</taxon>
        <taxon>Sordariomycetes</taxon>
        <taxon>Hypocreomycetidae</taxon>
        <taxon>Hypocreales</taxon>
        <taxon>Stachybotryaceae</taxon>
        <taxon>Stachybotrys</taxon>
    </lineage>
</organism>
<feature type="region of interest" description="Disordered" evidence="1">
    <location>
        <begin position="175"/>
        <end position="283"/>
    </location>
</feature>
<feature type="compositionally biased region" description="Polar residues" evidence="1">
    <location>
        <begin position="196"/>
        <end position="215"/>
    </location>
</feature>
<name>A0A084QW28_STAC4</name>
<keyword evidence="3" id="KW-1185">Reference proteome</keyword>
<accession>A0A084QW28</accession>
<dbReference type="STRING" id="1283841.A0A084QW28"/>
<proteinExistence type="predicted"/>
<evidence type="ECO:0008006" key="4">
    <source>
        <dbReference type="Google" id="ProtNLM"/>
    </source>
</evidence>
<gene>
    <name evidence="2" type="ORF">S40285_06789</name>
</gene>
<feature type="compositionally biased region" description="Basic residues" evidence="1">
    <location>
        <begin position="219"/>
        <end position="228"/>
    </location>
</feature>
<dbReference type="OrthoDB" id="5153291at2759"/>
<dbReference type="EMBL" id="KL659975">
    <property type="protein sequence ID" value="KFA68163.1"/>
    <property type="molecule type" value="Genomic_DNA"/>
</dbReference>
<evidence type="ECO:0000313" key="3">
    <source>
        <dbReference type="Proteomes" id="UP000028524"/>
    </source>
</evidence>
<dbReference type="Proteomes" id="UP000028524">
    <property type="component" value="Unassembled WGS sequence"/>
</dbReference>